<dbReference type="EMBL" id="JFZT01000065">
    <property type="protein sequence ID" value="EZQ01650.1"/>
    <property type="molecule type" value="Genomic_DNA"/>
</dbReference>
<sequence>MSMNRYLYSFYFAYILYLFVRLTLPTLSEILTLSTLPQPYFLLYTPSNLILFNLIFVIILVIILSYLASLFRANGNGERFSAIFIAIILFSLSILIELTVIGIQFFFLFLYAVFNIISYILIFATLASLSKSKLAKALWILSLLFLIPLPYFYVALVASGFAAYIDMQNLKVNYKQY</sequence>
<organism evidence="2 3">
    <name type="scientific">Candidatus Acidianus copahuensis</name>
    <dbReference type="NCBI Taxonomy" id="1160895"/>
    <lineage>
        <taxon>Archaea</taxon>
        <taxon>Thermoproteota</taxon>
        <taxon>Thermoprotei</taxon>
        <taxon>Sulfolobales</taxon>
        <taxon>Sulfolobaceae</taxon>
        <taxon>Acidianus</taxon>
    </lineage>
</organism>
<name>A0A031LJH6_9CREN</name>
<dbReference type="AlphaFoldDB" id="A0A031LJH6"/>
<keyword evidence="1" id="KW-1133">Transmembrane helix</keyword>
<accession>A0A031LJH6</accession>
<feature type="transmembrane region" description="Helical" evidence="1">
    <location>
        <begin position="106"/>
        <end position="126"/>
    </location>
</feature>
<gene>
    <name evidence="2" type="ORF">CM19_12630</name>
</gene>
<keyword evidence="3" id="KW-1185">Reference proteome</keyword>
<reference evidence="2 3" key="1">
    <citation type="submission" date="2014-03" db="EMBL/GenBank/DDBJ databases">
        <title>Draft genome sequence of the novel thermoacidophilic archaea Acidianus copahuensis ALE1 strain, isolated from Copahue volcanic area in Neuquen Argentina.</title>
        <authorList>
            <person name="Urbieta M.S."/>
            <person name="Rascovan N."/>
            <person name="Castro C."/>
            <person name="Revale S."/>
            <person name="Giaveno M.A."/>
            <person name="Vazquez M.P."/>
            <person name="Donati E.R."/>
        </authorList>
    </citation>
    <scope>NUCLEOTIDE SEQUENCE [LARGE SCALE GENOMIC DNA]</scope>
    <source>
        <strain evidence="2 3">ALE1</strain>
    </source>
</reference>
<feature type="transmembrane region" description="Helical" evidence="1">
    <location>
        <begin position="80"/>
        <end position="100"/>
    </location>
</feature>
<evidence type="ECO:0000313" key="3">
    <source>
        <dbReference type="Proteomes" id="UP000024332"/>
    </source>
</evidence>
<keyword evidence="1" id="KW-0812">Transmembrane</keyword>
<comment type="caution">
    <text evidence="2">The sequence shown here is derived from an EMBL/GenBank/DDBJ whole genome shotgun (WGS) entry which is preliminary data.</text>
</comment>
<protein>
    <submittedName>
        <fullName evidence="2">Uncharacterized protein</fullName>
    </submittedName>
</protein>
<evidence type="ECO:0000313" key="2">
    <source>
        <dbReference type="EMBL" id="EZQ01650.1"/>
    </source>
</evidence>
<feature type="transmembrane region" description="Helical" evidence="1">
    <location>
        <begin position="138"/>
        <end position="165"/>
    </location>
</feature>
<keyword evidence="1" id="KW-0472">Membrane</keyword>
<evidence type="ECO:0000256" key="1">
    <source>
        <dbReference type="SAM" id="Phobius"/>
    </source>
</evidence>
<dbReference type="Proteomes" id="UP000024332">
    <property type="component" value="Unassembled WGS sequence"/>
</dbReference>
<feature type="transmembrane region" description="Helical" evidence="1">
    <location>
        <begin position="47"/>
        <end position="68"/>
    </location>
</feature>
<feature type="transmembrane region" description="Helical" evidence="1">
    <location>
        <begin position="7"/>
        <end position="27"/>
    </location>
</feature>
<proteinExistence type="predicted"/>